<dbReference type="Pfam" id="PF10487">
    <property type="entry name" value="Nup188_N"/>
    <property type="match status" value="1"/>
</dbReference>
<dbReference type="PANTHER" id="PTHR31431:SF1">
    <property type="entry name" value="NUCLEOPORIN NUP188"/>
    <property type="match status" value="1"/>
</dbReference>
<dbReference type="GO" id="GO:0017056">
    <property type="term" value="F:structural constituent of nuclear pore"/>
    <property type="evidence" value="ECO:0007669"/>
    <property type="project" value="InterPro"/>
</dbReference>
<dbReference type="GO" id="GO:0006405">
    <property type="term" value="P:RNA export from nucleus"/>
    <property type="evidence" value="ECO:0007669"/>
    <property type="project" value="TreeGrafter"/>
</dbReference>
<dbReference type="InterPro" id="IPR044840">
    <property type="entry name" value="Nup188"/>
</dbReference>
<protein>
    <recommendedName>
        <fullName evidence="1">Nucleoporin Nup188 N-terminal domain-containing protein</fullName>
    </recommendedName>
</protein>
<feature type="domain" description="Nucleoporin Nup188 N-terminal" evidence="1">
    <location>
        <begin position="38"/>
        <end position="339"/>
    </location>
</feature>
<organism evidence="2 3">
    <name type="scientific">Erythroxylum novogranatense</name>
    <dbReference type="NCBI Taxonomy" id="1862640"/>
    <lineage>
        <taxon>Eukaryota</taxon>
        <taxon>Viridiplantae</taxon>
        <taxon>Streptophyta</taxon>
        <taxon>Embryophyta</taxon>
        <taxon>Tracheophyta</taxon>
        <taxon>Spermatophyta</taxon>
        <taxon>Magnoliopsida</taxon>
        <taxon>eudicotyledons</taxon>
        <taxon>Gunneridae</taxon>
        <taxon>Pentapetalae</taxon>
        <taxon>rosids</taxon>
        <taxon>fabids</taxon>
        <taxon>Malpighiales</taxon>
        <taxon>Erythroxylaceae</taxon>
        <taxon>Erythroxylum</taxon>
    </lineage>
</organism>
<proteinExistence type="predicted"/>
<evidence type="ECO:0000313" key="3">
    <source>
        <dbReference type="Proteomes" id="UP001159364"/>
    </source>
</evidence>
<dbReference type="Proteomes" id="UP001159364">
    <property type="component" value="Linkage Group LG04"/>
</dbReference>
<dbReference type="InterPro" id="IPR018864">
    <property type="entry name" value="Nucleoporin_Nup188_N"/>
</dbReference>
<dbReference type="GO" id="GO:0044611">
    <property type="term" value="C:nuclear pore inner ring"/>
    <property type="evidence" value="ECO:0007669"/>
    <property type="project" value="TreeGrafter"/>
</dbReference>
<evidence type="ECO:0000259" key="1">
    <source>
        <dbReference type="Pfam" id="PF10487"/>
    </source>
</evidence>
<comment type="caution">
    <text evidence="2">The sequence shown here is derived from an EMBL/GenBank/DDBJ whole genome shotgun (WGS) entry which is preliminary data.</text>
</comment>
<gene>
    <name evidence="2" type="ORF">K2173_012689</name>
</gene>
<name>A0AAV8TK35_9ROSI</name>
<evidence type="ECO:0000313" key="2">
    <source>
        <dbReference type="EMBL" id="KAJ8767098.1"/>
    </source>
</evidence>
<accession>A0AAV8TK35</accession>
<dbReference type="EMBL" id="JAIWQS010000004">
    <property type="protein sequence ID" value="KAJ8767098.1"/>
    <property type="molecule type" value="Genomic_DNA"/>
</dbReference>
<sequence>MSSSAKSVDPSLWWDSFTALLTDLEDASLSSASLPPNLAKKLKNNHAWFLDTVSSFKPPNVISKEALNSPKLQIGAHELKVKPELRDKALHVSSYLCLDEVQSYILVERSIELNGLGLDSIAEEYLHVILLNYYMERQCLLNCTRWILFHAIYIGMNSKEEENIVREELVKLISDGLECKLISVMQDLLSCSNPEEMDVDIFTLWAEEVLIEDNLVLDILFLVYYESLCSCNCETWKKLCSFYKGILSGSYNFGKLAISADALMYISHAKIRLLLILMLALDLENLLKLVHDDIPFRQGASVFSLTDIQQMDALISSFDTLEMREAGPLILTWAVCLCLISSLRGKEENNILMDIDHVAYVRQAFEGASLNSFVQILESAMLKESDGPVAGYRSVLRTFVSAFIASYEINLQLEDNTFNQILGILCKIYRGEESLCIQFWDKQSFIDGPIRCLLCNLEGEFPLRTLELVRLLSSLCEGSWPAECVYNFLHTSVGVSSLFEVTSETFVDSDQEIVETSQPLCVPGVESLIIPRKTRGHILKVVSGNTALVRWEYSQSGLCVLLLRLAQVLYLDSNEEALLTLDLLCQMVSFNKAVAFSLMGIGNSFYFQTAGMNGEIEKSLWVVEIICSVIKNLSPNSSSTAVMSMGVSILAKMLKCAPSRIAAVALKVNIFEMSSKERTSGIDYGGSLSGSWLLSGKLAKMLLIDCEQNDYDKPLAISVLDLTMELVEARVENDLVLALVVFCLQYILVNHEYWKYKVKHVRWTVTLKVLELLKPCIMSALCSEKLGAVIRDLLLYDSSIHNTLCRLVCTTKQSLQSVCVSRLFEPLDIEGYQQAIGSALEILHLMLSKFLKDTYPSIPVFHQVMLSSTTKPIPIVAAVLSLISYSQIPEIQVAAVKVLSMLLITADYLQPYLSDKLCLGLDDKQTTELRQSLKCALLEQLEWKEDLFVATMNLLISAARYQPAFLVAIFSEDARIQSNEAPNGILECKKSSLLGALVPYVERSPQLIKGNPRMLLLILNFLKTLWQGAVHYISILGSLKSSGELWKHFSNCISLVDSCKISPFDDITGVEAQNIAYRYQCQSAIMEIMGCEMFLNKKLYADLLSKESSALKVGTEIVGGAEKSKSANDCKLILSTWCERSIFGNLIKSYTVCEYSNEICHHAKVATSLLVVYLMEKLAAGNAGSLSISILEKIDVTYKNLSSQPAFSELVQQYSQRGYSEGKELRSLILNDLYYQLQGELEGRKISDGPFKELSQYVNKSNCFQIYQHKPIDECVANAKDMYLYDITRIQLDLGLDMWDYTEWKAYKEVAETMLDYMLKVNSVVLLTSSKLSALRALIILLTVYNDNSPGTRATTVGKIPNQVCLSCIDHICENIHAQIDSLAPFLDASEEILDYLSADVELLLHFMRSTHNSLTLSTRLLILKTAGSGLKVLGNFLSSVSGRKVMQLLLLLLLLAMELPEASDKELKETAEVSNICLGLLPIMCNCIANAEHFTLSLTIIDLVLRSLLTPSTWFPVIHRHLSLQHIIVKLEDKKYLSSIPITLKFLLTLARVRGGAEMLLNAGFLLSLRVLFADLLDSAHSTGSTANNGLQNTSDTEIPQQIWGLGLAVVTAMVHSLENSSSCNEIVDNMIPYLFSEKAHMISFYLSAPDFPSDDQDKKRPRTQRACTSLTSLRETEHTLLLTCRLAKQWNSWIKAVRDVDPQLREKSIHLLAFISRGTHRIGESPRRTAPLICSPVLKEDFDLCKKPSFLNCRSGWFALSPLCCVSKTKASNASVSNGINNSASATYFSDMVGLQMYRISFLLLKFLCLEAKGAATRSEEVGFVDLARIPELPMPEILHGLQDQAIVIISDLCDRNKSIENYPEIQSVCILLVQILEMSLYLELCVLQICGIRPVLGRVEDFSKEVKLALKAMERHTFLNASLQSLKQIMSFVYPGLLQSEGF</sequence>
<reference evidence="2 3" key="1">
    <citation type="submission" date="2021-09" db="EMBL/GenBank/DDBJ databases">
        <title>Genomic insights and catalytic innovation underlie evolution of tropane alkaloids biosynthesis.</title>
        <authorList>
            <person name="Wang Y.-J."/>
            <person name="Tian T."/>
            <person name="Huang J.-P."/>
            <person name="Huang S.-X."/>
        </authorList>
    </citation>
    <scope>NUCLEOTIDE SEQUENCE [LARGE SCALE GENOMIC DNA]</scope>
    <source>
        <strain evidence="2">KIB-2018</strain>
        <tissue evidence="2">Leaf</tissue>
    </source>
</reference>
<keyword evidence="3" id="KW-1185">Reference proteome</keyword>
<dbReference type="PANTHER" id="PTHR31431">
    <property type="entry name" value="NUCLEOPORIN NUP188 HOMOLOG"/>
    <property type="match status" value="1"/>
</dbReference>
<dbReference type="GO" id="GO:0006606">
    <property type="term" value="P:protein import into nucleus"/>
    <property type="evidence" value="ECO:0007669"/>
    <property type="project" value="TreeGrafter"/>
</dbReference>